<dbReference type="PANTHER" id="PTHR15020">
    <property type="entry name" value="FLAVIN REDUCTASE-RELATED"/>
    <property type="match status" value="1"/>
</dbReference>
<dbReference type="AlphaFoldDB" id="A0A265E5P2"/>
<name>A0A265E5P2_9STAP</name>
<gene>
    <name evidence="2" type="ORF">CFN03_09850</name>
</gene>
<dbReference type="RefSeq" id="WP_094906878.1">
    <property type="nucleotide sequence ID" value="NZ_BMCA01000003.1"/>
</dbReference>
<feature type="domain" description="NAD(P)-binding" evidence="1">
    <location>
        <begin position="7"/>
        <end position="183"/>
    </location>
</feature>
<protein>
    <recommendedName>
        <fullName evidence="1">NAD(P)-binding domain-containing protein</fullName>
    </recommendedName>
</protein>
<dbReference type="Pfam" id="PF13460">
    <property type="entry name" value="NAD_binding_10"/>
    <property type="match status" value="1"/>
</dbReference>
<dbReference type="SUPFAM" id="SSF51735">
    <property type="entry name" value="NAD(P)-binding Rossmann-fold domains"/>
    <property type="match status" value="1"/>
</dbReference>
<dbReference type="Proteomes" id="UP000216682">
    <property type="component" value="Unassembled WGS sequence"/>
</dbReference>
<dbReference type="PANTHER" id="PTHR15020:SF50">
    <property type="entry name" value="UPF0659 PROTEIN YMR090W"/>
    <property type="match status" value="1"/>
</dbReference>
<dbReference type="InterPro" id="IPR016040">
    <property type="entry name" value="NAD(P)-bd_dom"/>
</dbReference>
<accession>A0A265E5P2</accession>
<dbReference type="Gene3D" id="3.40.50.720">
    <property type="entry name" value="NAD(P)-binding Rossmann-like Domain"/>
    <property type="match status" value="1"/>
</dbReference>
<reference evidence="2 3" key="1">
    <citation type="submission" date="2017-07" db="EMBL/GenBank/DDBJ databases">
        <title>Shotgun whole genome sequences of three halophilic bacterial isolates.</title>
        <authorList>
            <person name="Pozzo T."/>
            <person name="Higdon S.M."/>
            <person name="Quillaguaman J."/>
        </authorList>
    </citation>
    <scope>NUCLEOTIDE SEQUENCE [LARGE SCALE GENOMIC DNA]</scope>
    <source>
        <strain evidence="2 3">BU-1</strain>
    </source>
</reference>
<dbReference type="InterPro" id="IPR036291">
    <property type="entry name" value="NAD(P)-bd_dom_sf"/>
</dbReference>
<dbReference type="EMBL" id="NPEZ01000004">
    <property type="protein sequence ID" value="OZT76756.1"/>
    <property type="molecule type" value="Genomic_DNA"/>
</dbReference>
<evidence type="ECO:0000313" key="2">
    <source>
        <dbReference type="EMBL" id="OZT76756.1"/>
    </source>
</evidence>
<evidence type="ECO:0000259" key="1">
    <source>
        <dbReference type="Pfam" id="PF13460"/>
    </source>
</evidence>
<organism evidence="2 3">
    <name type="scientific">Salinicoccus roseus</name>
    <dbReference type="NCBI Taxonomy" id="45670"/>
    <lineage>
        <taxon>Bacteria</taxon>
        <taxon>Bacillati</taxon>
        <taxon>Bacillota</taxon>
        <taxon>Bacilli</taxon>
        <taxon>Bacillales</taxon>
        <taxon>Staphylococcaceae</taxon>
        <taxon>Salinicoccus</taxon>
    </lineage>
</organism>
<evidence type="ECO:0000313" key="3">
    <source>
        <dbReference type="Proteomes" id="UP000216682"/>
    </source>
</evidence>
<sequence>MKVCVFGGNEDVGGYILKQLNAAGYEAVTMAETENSAEELKMLGAAEVIISEAGDFSRAFAGADAIIYIAGASINAAESQDALVDHDAVSAALEEAEREKVGRFVYLSAVRMDEPEETKKTGGKHKPEEWMEESGLNYTVIRTSKAVSKPGKGTIEAAETVDGVDAEVPYEDIAAAIVESLDNKNTFRKTFEMTAGETGIKVALDDL</sequence>
<proteinExistence type="predicted"/>
<comment type="caution">
    <text evidence="2">The sequence shown here is derived from an EMBL/GenBank/DDBJ whole genome shotgun (WGS) entry which is preliminary data.</text>
</comment>